<reference evidence="3" key="1">
    <citation type="journal article" date="2019" name="Int. J. Syst. Evol. Microbiol.">
        <title>The Global Catalogue of Microorganisms (GCM) 10K type strain sequencing project: providing services to taxonomists for standard genome sequencing and annotation.</title>
        <authorList>
            <consortium name="The Broad Institute Genomics Platform"/>
            <consortium name="The Broad Institute Genome Sequencing Center for Infectious Disease"/>
            <person name="Wu L."/>
            <person name="Ma J."/>
        </authorList>
    </citation>
    <scope>NUCLEOTIDE SEQUENCE [LARGE SCALE GENOMIC DNA]</scope>
    <source>
        <strain evidence="3">JCM 3325</strain>
    </source>
</reference>
<feature type="domain" description="DUF6968" evidence="1">
    <location>
        <begin position="11"/>
        <end position="104"/>
    </location>
</feature>
<name>A0ABP5WCX0_9ACTN</name>
<protein>
    <recommendedName>
        <fullName evidence="1">DUF6968 domain-containing protein</fullName>
    </recommendedName>
</protein>
<dbReference type="EMBL" id="BAAARW010000014">
    <property type="protein sequence ID" value="GAA2424830.1"/>
    <property type="molecule type" value="Genomic_DNA"/>
</dbReference>
<evidence type="ECO:0000313" key="3">
    <source>
        <dbReference type="Proteomes" id="UP001501231"/>
    </source>
</evidence>
<accession>A0ABP5WCX0</accession>
<gene>
    <name evidence="2" type="ORF">GCM10010191_41320</name>
</gene>
<proteinExistence type="predicted"/>
<dbReference type="RefSeq" id="WP_344590827.1">
    <property type="nucleotide sequence ID" value="NZ_BAAARW010000014.1"/>
</dbReference>
<dbReference type="Proteomes" id="UP001501231">
    <property type="component" value="Unassembled WGS sequence"/>
</dbReference>
<evidence type="ECO:0000313" key="2">
    <source>
        <dbReference type="EMBL" id="GAA2424830.1"/>
    </source>
</evidence>
<dbReference type="InterPro" id="IPR054241">
    <property type="entry name" value="DUF6968"/>
</dbReference>
<keyword evidence="3" id="KW-1185">Reference proteome</keyword>
<sequence length="112" mass="12067">MKTYELGEVVAERRLETVAGNGARTPVVVKLGKPQPDPLSANQDWYCPHQILGLGENRVEASYGVDSLQAFLLGVYSLQLKLAERAETAQVQLEWAGTPDLGLEVAPAFGTG</sequence>
<evidence type="ECO:0000259" key="1">
    <source>
        <dbReference type="Pfam" id="PF22302"/>
    </source>
</evidence>
<dbReference type="Pfam" id="PF22302">
    <property type="entry name" value="DUF6968"/>
    <property type="match status" value="1"/>
</dbReference>
<organism evidence="2 3">
    <name type="scientific">Actinomadura vinacea</name>
    <dbReference type="NCBI Taxonomy" id="115336"/>
    <lineage>
        <taxon>Bacteria</taxon>
        <taxon>Bacillati</taxon>
        <taxon>Actinomycetota</taxon>
        <taxon>Actinomycetes</taxon>
        <taxon>Streptosporangiales</taxon>
        <taxon>Thermomonosporaceae</taxon>
        <taxon>Actinomadura</taxon>
    </lineage>
</organism>
<comment type="caution">
    <text evidence="2">The sequence shown here is derived from an EMBL/GenBank/DDBJ whole genome shotgun (WGS) entry which is preliminary data.</text>
</comment>